<dbReference type="PANTHER" id="PTHR23427:SF2">
    <property type="entry name" value="SURFEIT LOCUS PROTEIN 1"/>
    <property type="match status" value="1"/>
</dbReference>
<reference evidence="7 8" key="1">
    <citation type="journal article" date="2019" name="Nat. Microbiol.">
        <title>Mediterranean grassland soil C-N compound turnover is dependent on rainfall and depth, and is mediated by genomically divergent microorganisms.</title>
        <authorList>
            <person name="Diamond S."/>
            <person name="Andeer P.F."/>
            <person name="Li Z."/>
            <person name="Crits-Christoph A."/>
            <person name="Burstein D."/>
            <person name="Anantharaman K."/>
            <person name="Lane K.R."/>
            <person name="Thomas B.C."/>
            <person name="Pan C."/>
            <person name="Northen T.R."/>
            <person name="Banfield J.F."/>
        </authorList>
    </citation>
    <scope>NUCLEOTIDE SEQUENCE [LARGE SCALE GENOMIC DNA]</scope>
    <source>
        <strain evidence="7">WS_2</strain>
    </source>
</reference>
<dbReference type="AlphaFoldDB" id="A0A538SHU2"/>
<evidence type="ECO:0000313" key="7">
    <source>
        <dbReference type="EMBL" id="TMQ50933.1"/>
    </source>
</evidence>
<accession>A0A538SHU2</accession>
<evidence type="ECO:0000256" key="2">
    <source>
        <dbReference type="ARBA" id="ARBA00007165"/>
    </source>
</evidence>
<name>A0A538SHU2_UNCEI</name>
<keyword evidence="3" id="KW-0812">Transmembrane</keyword>
<dbReference type="Proteomes" id="UP000317716">
    <property type="component" value="Unassembled WGS sequence"/>
</dbReference>
<protein>
    <recommendedName>
        <fullName evidence="6">SURF1-like protein</fullName>
    </recommendedName>
</protein>
<keyword evidence="4" id="KW-1133">Transmembrane helix</keyword>
<dbReference type="PROSITE" id="PS50895">
    <property type="entry name" value="SURF1"/>
    <property type="match status" value="1"/>
</dbReference>
<dbReference type="InterPro" id="IPR002994">
    <property type="entry name" value="Surf1/Shy1"/>
</dbReference>
<evidence type="ECO:0000256" key="3">
    <source>
        <dbReference type="ARBA" id="ARBA00022692"/>
    </source>
</evidence>
<dbReference type="Pfam" id="PF02104">
    <property type="entry name" value="SURF1"/>
    <property type="match status" value="1"/>
</dbReference>
<evidence type="ECO:0000256" key="6">
    <source>
        <dbReference type="RuleBase" id="RU363076"/>
    </source>
</evidence>
<dbReference type="GO" id="GO:0005886">
    <property type="term" value="C:plasma membrane"/>
    <property type="evidence" value="ECO:0007669"/>
    <property type="project" value="UniProtKB-SubCell"/>
</dbReference>
<sequence length="191" mass="20622">MKPGTLAVLAIGLAAASLCVRLGFWQVSLSSALAAEPLEVAQPLPGMPTVEDRRIEVFGAFDESRQVLLSGRGQAELPGVEVVTPLVLPGDSLAVLVNRGWLYAPDAVHARPQDFRERSPRAVRGIARAMGRRGAGLPYFALERDTTHALWSARSLDPDTLAVRFPYALAPWFLLELPGKGVPEKPLRSPP</sequence>
<comment type="similarity">
    <text evidence="2 6">Belongs to the SURF1 family.</text>
</comment>
<organism evidence="7 8">
    <name type="scientific">Eiseniibacteriota bacterium</name>
    <dbReference type="NCBI Taxonomy" id="2212470"/>
    <lineage>
        <taxon>Bacteria</taxon>
        <taxon>Candidatus Eiseniibacteriota</taxon>
    </lineage>
</organism>
<proteinExistence type="inferred from homology"/>
<dbReference type="EMBL" id="VBOS01000397">
    <property type="protein sequence ID" value="TMQ50933.1"/>
    <property type="molecule type" value="Genomic_DNA"/>
</dbReference>
<evidence type="ECO:0000313" key="8">
    <source>
        <dbReference type="Proteomes" id="UP000317716"/>
    </source>
</evidence>
<gene>
    <name evidence="7" type="ORF">E6K72_11035</name>
</gene>
<evidence type="ECO:0000256" key="4">
    <source>
        <dbReference type="ARBA" id="ARBA00022989"/>
    </source>
</evidence>
<keyword evidence="5" id="KW-0472">Membrane</keyword>
<feature type="non-terminal residue" evidence="7">
    <location>
        <position position="191"/>
    </location>
</feature>
<evidence type="ECO:0000256" key="1">
    <source>
        <dbReference type="ARBA" id="ARBA00004370"/>
    </source>
</evidence>
<evidence type="ECO:0000256" key="5">
    <source>
        <dbReference type="ARBA" id="ARBA00023136"/>
    </source>
</evidence>
<comment type="caution">
    <text evidence="7">The sequence shown here is derived from an EMBL/GenBank/DDBJ whole genome shotgun (WGS) entry which is preliminary data.</text>
</comment>
<keyword evidence="6" id="KW-1003">Cell membrane</keyword>
<dbReference type="PANTHER" id="PTHR23427">
    <property type="entry name" value="SURFEIT LOCUS PROTEIN"/>
    <property type="match status" value="1"/>
</dbReference>
<dbReference type="InterPro" id="IPR045214">
    <property type="entry name" value="Surf1/Surf4"/>
</dbReference>
<comment type="subcellular location">
    <subcellularLocation>
        <location evidence="6">Cell membrane</location>
        <topology evidence="6">Multi-pass membrane protein</topology>
    </subcellularLocation>
    <subcellularLocation>
        <location evidence="1">Membrane</location>
    </subcellularLocation>
</comment>